<proteinExistence type="predicted"/>
<protein>
    <submittedName>
        <fullName evidence="4">Uncharacterized protein</fullName>
    </submittedName>
</protein>
<organism evidence="4 5">
    <name type="scientific">Leeia speluncae</name>
    <dbReference type="NCBI Taxonomy" id="2884804"/>
    <lineage>
        <taxon>Bacteria</taxon>
        <taxon>Pseudomonadati</taxon>
        <taxon>Pseudomonadota</taxon>
        <taxon>Betaproteobacteria</taxon>
        <taxon>Neisseriales</taxon>
        <taxon>Leeiaceae</taxon>
        <taxon>Leeia</taxon>
    </lineage>
</organism>
<feature type="transmembrane region" description="Helical" evidence="3">
    <location>
        <begin position="289"/>
        <end position="310"/>
    </location>
</feature>
<evidence type="ECO:0000313" key="5">
    <source>
        <dbReference type="Proteomes" id="UP001165395"/>
    </source>
</evidence>
<feature type="transmembrane region" description="Helical" evidence="3">
    <location>
        <begin position="252"/>
        <end position="269"/>
    </location>
</feature>
<keyword evidence="3" id="KW-0472">Membrane</keyword>
<evidence type="ECO:0000256" key="3">
    <source>
        <dbReference type="SAM" id="Phobius"/>
    </source>
</evidence>
<dbReference type="RefSeq" id="WP_227177931.1">
    <property type="nucleotide sequence ID" value="NZ_JAJBZT010000001.1"/>
</dbReference>
<comment type="caution">
    <text evidence="4">The sequence shown here is derived from an EMBL/GenBank/DDBJ whole genome shotgun (WGS) entry which is preliminary data.</text>
</comment>
<feature type="coiled-coil region" evidence="1">
    <location>
        <begin position="202"/>
        <end position="229"/>
    </location>
</feature>
<evidence type="ECO:0000256" key="1">
    <source>
        <dbReference type="SAM" id="Coils"/>
    </source>
</evidence>
<keyword evidence="1" id="KW-0175">Coiled coil</keyword>
<evidence type="ECO:0000256" key="2">
    <source>
        <dbReference type="SAM" id="MobiDB-lite"/>
    </source>
</evidence>
<keyword evidence="5" id="KW-1185">Reference proteome</keyword>
<sequence>MHPRIEQLTKELRNLVTVYASIGDGTLLSSSNGLSSPISIRQLNNLIIEIADQLEDIAPTEQTVSTEALDSITSQINTLLNFKNAGYFTNGNSQQASTSILLTIASWKKELAPLLGDVYLKPNFLPPKARARLINVNKKIDQIESNYSEIESKLNTINKAHDQAQSLPQDLEDFHTASADLNSLLSETRTQAKTAALLLEDAQSMQNRTKLLQKEAKEALEKANEALRTSVTSGLAASFNNRAEELTKTTRWIAGGLIVLLGGSAYYGHSTLIDVLTKITAPGITLQQLLMQLIVLAALIGGPIWISWLATLQINHRFRLAEDYAFKASVAMAYEGFRSEAKNVDEELTRQLFGSLLTRFDQEPLRLIEKQSYGSPIHAFMDLPVFKKAAALIPGFVEQWNEKFPKAKANSNNAKQKEFSSSVDDAKDTN</sequence>
<keyword evidence="3" id="KW-1133">Transmembrane helix</keyword>
<keyword evidence="3" id="KW-0812">Transmembrane</keyword>
<name>A0ABS8D2V8_9NEIS</name>
<dbReference type="Proteomes" id="UP001165395">
    <property type="component" value="Unassembled WGS sequence"/>
</dbReference>
<accession>A0ABS8D2V8</accession>
<feature type="coiled-coil region" evidence="1">
    <location>
        <begin position="133"/>
        <end position="160"/>
    </location>
</feature>
<evidence type="ECO:0000313" key="4">
    <source>
        <dbReference type="EMBL" id="MCB6182321.1"/>
    </source>
</evidence>
<dbReference type="EMBL" id="JAJBZT010000001">
    <property type="protein sequence ID" value="MCB6182321.1"/>
    <property type="molecule type" value="Genomic_DNA"/>
</dbReference>
<gene>
    <name evidence="4" type="ORF">LIN78_01965</name>
</gene>
<feature type="region of interest" description="Disordered" evidence="2">
    <location>
        <begin position="407"/>
        <end position="430"/>
    </location>
</feature>
<reference evidence="4" key="1">
    <citation type="submission" date="2021-10" db="EMBL/GenBank/DDBJ databases">
        <title>The complete genome sequence of Leeia sp. TBRC 13508.</title>
        <authorList>
            <person name="Charoenyingcharoen P."/>
            <person name="Yukphan P."/>
        </authorList>
    </citation>
    <scope>NUCLEOTIDE SEQUENCE</scope>
    <source>
        <strain evidence="4">TBRC 13508</strain>
    </source>
</reference>